<keyword evidence="3" id="KW-1185">Reference proteome</keyword>
<evidence type="ECO:0000313" key="2">
    <source>
        <dbReference type="EMBL" id="MFB9907101.1"/>
    </source>
</evidence>
<reference evidence="2 3" key="1">
    <citation type="submission" date="2024-09" db="EMBL/GenBank/DDBJ databases">
        <authorList>
            <person name="Sun Q."/>
            <person name="Mori K."/>
        </authorList>
    </citation>
    <scope>NUCLEOTIDE SEQUENCE [LARGE SCALE GENOMIC DNA]</scope>
    <source>
        <strain evidence="2 3">TBRC 7907</strain>
    </source>
</reference>
<accession>A0ABV6A1T2</accession>
<name>A0ABV6A1T2_9PSEU</name>
<evidence type="ECO:0000313" key="3">
    <source>
        <dbReference type="Proteomes" id="UP001589693"/>
    </source>
</evidence>
<comment type="caution">
    <text evidence="2">The sequence shown here is derived from an EMBL/GenBank/DDBJ whole genome shotgun (WGS) entry which is preliminary data.</text>
</comment>
<organism evidence="2 3">
    <name type="scientific">Allokutzneria oryzae</name>
    <dbReference type="NCBI Taxonomy" id="1378989"/>
    <lineage>
        <taxon>Bacteria</taxon>
        <taxon>Bacillati</taxon>
        <taxon>Actinomycetota</taxon>
        <taxon>Actinomycetes</taxon>
        <taxon>Pseudonocardiales</taxon>
        <taxon>Pseudonocardiaceae</taxon>
        <taxon>Allokutzneria</taxon>
    </lineage>
</organism>
<protein>
    <submittedName>
        <fullName evidence="2">Uncharacterized protein</fullName>
    </submittedName>
</protein>
<feature type="compositionally biased region" description="Basic and acidic residues" evidence="1">
    <location>
        <begin position="52"/>
        <end position="61"/>
    </location>
</feature>
<proteinExistence type="predicted"/>
<evidence type="ECO:0000256" key="1">
    <source>
        <dbReference type="SAM" id="MobiDB-lite"/>
    </source>
</evidence>
<dbReference type="EMBL" id="JBHLZU010000020">
    <property type="protein sequence ID" value="MFB9907101.1"/>
    <property type="molecule type" value="Genomic_DNA"/>
</dbReference>
<feature type="region of interest" description="Disordered" evidence="1">
    <location>
        <begin position="52"/>
        <end position="88"/>
    </location>
</feature>
<sequence length="88" mass="10317">MSDDVAAAQRRLDLVMREHAEQMELATRRRDEAVAESERAAKAITEHAAKVVERLQDRRDTGWPPQQPQQRQQPMDDDEDYSTQTWLR</sequence>
<gene>
    <name evidence="2" type="ORF">ACFFQA_24465</name>
</gene>
<dbReference type="Proteomes" id="UP001589693">
    <property type="component" value="Unassembled WGS sequence"/>
</dbReference>
<dbReference type="RefSeq" id="WP_377856653.1">
    <property type="nucleotide sequence ID" value="NZ_JBHLZU010000020.1"/>
</dbReference>